<keyword evidence="4" id="KW-0968">Cytoplasmic vesicle</keyword>
<dbReference type="VEuPathDB" id="VectorBase:SCAU000175"/>
<dbReference type="InterPro" id="IPR046985">
    <property type="entry name" value="IP5"/>
</dbReference>
<name>A0A1I8NLZ4_STOCA</name>
<reference evidence="8" key="1">
    <citation type="submission" date="2020-05" db="UniProtKB">
        <authorList>
            <consortium name="EnsemblMetazoa"/>
        </authorList>
    </citation>
    <scope>IDENTIFICATION</scope>
    <source>
        <strain evidence="8">USDA</strain>
    </source>
</reference>
<feature type="compositionally biased region" description="Low complexity" evidence="5">
    <location>
        <begin position="9"/>
        <end position="37"/>
    </location>
</feature>
<dbReference type="Pfam" id="PF22669">
    <property type="entry name" value="Exo_endo_phos2"/>
    <property type="match status" value="1"/>
</dbReference>
<dbReference type="Pfam" id="PF21310">
    <property type="entry name" value="OCRL-like_ASH"/>
    <property type="match status" value="1"/>
</dbReference>
<evidence type="ECO:0000259" key="7">
    <source>
        <dbReference type="SMART" id="SM00324"/>
    </source>
</evidence>
<evidence type="ECO:0000256" key="4">
    <source>
        <dbReference type="ARBA" id="ARBA00023329"/>
    </source>
</evidence>
<comment type="subcellular location">
    <subcellularLocation>
        <location evidence="2">Cytoplasmic vesicle</location>
        <location evidence="2">Phagosome membrane</location>
    </subcellularLocation>
    <subcellularLocation>
        <location evidence="1">Early endosome membrane</location>
    </subcellularLocation>
</comment>
<dbReference type="Gene3D" id="1.10.555.10">
    <property type="entry name" value="Rho GTPase activation protein"/>
    <property type="match status" value="2"/>
</dbReference>
<sequence>MTSLGGSGSIPTISASVSSSSLSTTNNALNSSTKQQQQTTKQIVQQKFKENENVLSIFEAYQIVGSDHTSRILCLVVSLSGGTYAVFSMTASHLPPRTCSDLTIEKAFPLNDSFYIGNEKKGSISQLQFTIKCSDEQAVKYFYFPLVSDEEGVDFDTFQAQVLSAKMSMVHTPALQNETNSLSFAWVNDYRQIGEVKQEMKRRENEYIKYKDFTIYCATYNVNNKSYCDSPLHLWLAASEAPPDIYAIALQELDTSAKAVTFSENRPDYLWINKMLASVHDKGEYEELTSVRLVGMMLTVIVKRQIRSSITRHSVKSIARGILNTLGNKGGVAVSLQLNEANLCFVNSHLAAHMGFVEARNEDFHGIVKGLVFDDDLRRTINDHDHIFWIGDLNYRIEEPPGLQLPMSGSEEDTAEVLLKFDQLRQQMRMGNCFEGYTEGPIKFRPTYKYDPGTDNYDSSEKQRQPAYCDRILWKGSRIQQLQYNSVMDIRQSDHKPVYAVFKVNIKTRDDHLYKKIHEEVLKLLDKRENESQPQINVEKTIIDFGVVRFNETVASDFTVSNACAMPVSFEFKRKDAPLNDICEKWLRVEPSSEHLMIDSTKSIRVKLMANADSITGLLQKIRTTNWKFDFDILILQVKNGPHIFITVTGEYKPSCFGLSMETLCRTHRPLCEYDQQQIKELMNDESPEFRVTMPREFFLLIDYLHKQGPNVEGAFSLNSLEFSHAKKIEFNSIRDWLDTWSNNDFPGTPHAAAEALLMLLNLPEKPLLDPYVEELLKTNTTAEAMELVSLLSSPKRNVFVHLCMFLREGIERKYYNAMHVATIFGRVLLRSTKKTDDYYRDTHCREFMLRFINAGEMVTLSSSAAAAAGSHHHHQHHHHASAQQPVAKMTASASNASLSGGNVVPGTPHAAAEALLMLLNLPEKPLLDPYVEELLKTNTTAEAMELVSLLSSPKRNVFVHLCMFLREGIERKYYNAMHVATIFGRVLLRSTKKTDDYYRDTHCREFMLRFINAGEMVTLSSSAAAAAGSHHHHQHHHHASAQQPVAKMTASASNASLSGGNVV</sequence>
<dbReference type="GO" id="GO:0004439">
    <property type="term" value="F:phosphatidylinositol-4,5-bisphosphate 5-phosphatase activity"/>
    <property type="evidence" value="ECO:0007669"/>
    <property type="project" value="TreeGrafter"/>
</dbReference>
<evidence type="ECO:0000313" key="9">
    <source>
        <dbReference type="Proteomes" id="UP000095300"/>
    </source>
</evidence>
<dbReference type="PANTHER" id="PTHR11200:SF300">
    <property type="entry name" value="TYPE II INOSITOL 1,4,5-TRISPHOSPHATE 5-PHOSPHATASE"/>
    <property type="match status" value="1"/>
</dbReference>
<dbReference type="InterPro" id="IPR000198">
    <property type="entry name" value="RhoGAP_dom"/>
</dbReference>
<dbReference type="SMART" id="SM00128">
    <property type="entry name" value="IPPc"/>
    <property type="match status" value="1"/>
</dbReference>
<feature type="compositionally biased region" description="Basic residues" evidence="5">
    <location>
        <begin position="1030"/>
        <end position="1040"/>
    </location>
</feature>
<evidence type="ECO:0000256" key="5">
    <source>
        <dbReference type="SAM" id="MobiDB-lite"/>
    </source>
</evidence>
<dbReference type="Gene3D" id="2.60.40.10">
    <property type="entry name" value="Immunoglobulins"/>
    <property type="match status" value="1"/>
</dbReference>
<evidence type="ECO:0000256" key="1">
    <source>
        <dbReference type="ARBA" id="ARBA00004146"/>
    </source>
</evidence>
<evidence type="ECO:0008006" key="10">
    <source>
        <dbReference type="Google" id="ProtNLM"/>
    </source>
</evidence>
<dbReference type="STRING" id="35570.A0A1I8NLZ4"/>
<feature type="region of interest" description="Disordered" evidence="5">
    <location>
        <begin position="1025"/>
        <end position="1051"/>
    </location>
</feature>
<accession>A0A1I8NLZ4</accession>
<evidence type="ECO:0000256" key="2">
    <source>
        <dbReference type="ARBA" id="ARBA00004580"/>
    </source>
</evidence>
<dbReference type="GO" id="GO:0007165">
    <property type="term" value="P:signal transduction"/>
    <property type="evidence" value="ECO:0007669"/>
    <property type="project" value="InterPro"/>
</dbReference>
<dbReference type="Gene3D" id="2.30.29.110">
    <property type="match status" value="1"/>
</dbReference>
<feature type="domain" description="Inositol polyphosphate-related phosphatase" evidence="6">
    <location>
        <begin position="211"/>
        <end position="510"/>
    </location>
</feature>
<organism evidence="8 9">
    <name type="scientific">Stomoxys calcitrans</name>
    <name type="common">Stable fly</name>
    <name type="synonym">Conops calcitrans</name>
    <dbReference type="NCBI Taxonomy" id="35570"/>
    <lineage>
        <taxon>Eukaryota</taxon>
        <taxon>Metazoa</taxon>
        <taxon>Ecdysozoa</taxon>
        <taxon>Arthropoda</taxon>
        <taxon>Hexapoda</taxon>
        <taxon>Insecta</taxon>
        <taxon>Pterygota</taxon>
        <taxon>Neoptera</taxon>
        <taxon>Endopterygota</taxon>
        <taxon>Diptera</taxon>
        <taxon>Brachycera</taxon>
        <taxon>Muscomorpha</taxon>
        <taxon>Muscoidea</taxon>
        <taxon>Muscidae</taxon>
        <taxon>Stomoxys</taxon>
    </lineage>
</organism>
<dbReference type="AlphaFoldDB" id="A0A1I8NLZ4"/>
<dbReference type="GO" id="GO:0030670">
    <property type="term" value="C:phagocytic vesicle membrane"/>
    <property type="evidence" value="ECO:0007669"/>
    <property type="project" value="UniProtKB-SubCell"/>
</dbReference>
<protein>
    <recommendedName>
        <fullName evidence="10">Phosphoinositide 5-phosphatase</fullName>
    </recommendedName>
</protein>
<dbReference type="Gene3D" id="3.60.10.10">
    <property type="entry name" value="Endonuclease/exonuclease/phosphatase"/>
    <property type="match status" value="1"/>
</dbReference>
<dbReference type="GO" id="GO:0031901">
    <property type="term" value="C:early endosome membrane"/>
    <property type="evidence" value="ECO:0007669"/>
    <property type="project" value="UniProtKB-SubCell"/>
</dbReference>
<keyword evidence="9" id="KW-1185">Reference proteome</keyword>
<dbReference type="InterPro" id="IPR031896">
    <property type="entry name" value="INPP5B_PH_dom"/>
</dbReference>
<feature type="domain" description="Rho-GAP" evidence="7">
    <location>
        <begin position="692"/>
        <end position="854"/>
    </location>
</feature>
<dbReference type="SUPFAM" id="SSF56219">
    <property type="entry name" value="DNase I-like"/>
    <property type="match status" value="1"/>
</dbReference>
<dbReference type="InterPro" id="IPR013783">
    <property type="entry name" value="Ig-like_fold"/>
</dbReference>
<evidence type="ECO:0000313" key="8">
    <source>
        <dbReference type="EnsemblMetazoa" id="SCAU000175-PA"/>
    </source>
</evidence>
<feature type="region of interest" description="Disordered" evidence="5">
    <location>
        <begin position="866"/>
        <end position="887"/>
    </location>
</feature>
<dbReference type="InterPro" id="IPR000300">
    <property type="entry name" value="IPPc"/>
</dbReference>
<proteinExistence type="predicted"/>
<dbReference type="SMART" id="SM00324">
    <property type="entry name" value="RhoGAP"/>
    <property type="match status" value="1"/>
</dbReference>
<dbReference type="InterPro" id="IPR036691">
    <property type="entry name" value="Endo/exonu/phosph_ase_sf"/>
</dbReference>
<keyword evidence="3" id="KW-0967">Endosome</keyword>
<feature type="compositionally biased region" description="Basic residues" evidence="5">
    <location>
        <begin position="871"/>
        <end position="881"/>
    </location>
</feature>
<dbReference type="Proteomes" id="UP000095300">
    <property type="component" value="Unassembled WGS sequence"/>
</dbReference>
<dbReference type="Pfam" id="PF16776">
    <property type="entry name" value="INPP5B_PH"/>
    <property type="match status" value="1"/>
</dbReference>
<dbReference type="EnsemblMetazoa" id="SCAU000175-RA">
    <property type="protein sequence ID" value="SCAU000175-PA"/>
    <property type="gene ID" value="SCAU000175"/>
</dbReference>
<dbReference type="GO" id="GO:0046856">
    <property type="term" value="P:phosphatidylinositol dephosphorylation"/>
    <property type="evidence" value="ECO:0007669"/>
    <property type="project" value="InterPro"/>
</dbReference>
<feature type="region of interest" description="Disordered" evidence="5">
    <location>
        <begin position="1"/>
        <end position="37"/>
    </location>
</feature>
<dbReference type="PANTHER" id="PTHR11200">
    <property type="entry name" value="INOSITOL 5-PHOSPHATASE"/>
    <property type="match status" value="1"/>
</dbReference>
<evidence type="ECO:0000259" key="6">
    <source>
        <dbReference type="SMART" id="SM00128"/>
    </source>
</evidence>
<dbReference type="InterPro" id="IPR048869">
    <property type="entry name" value="OCRL-1_2_ASH"/>
</dbReference>
<dbReference type="SUPFAM" id="SSF48350">
    <property type="entry name" value="GTPase activation domain, GAP"/>
    <property type="match status" value="2"/>
</dbReference>
<evidence type="ECO:0000256" key="3">
    <source>
        <dbReference type="ARBA" id="ARBA00022753"/>
    </source>
</evidence>
<dbReference type="InterPro" id="IPR008936">
    <property type="entry name" value="Rho_GTPase_activation_prot"/>
</dbReference>